<dbReference type="PROSITE" id="PS00893">
    <property type="entry name" value="NUDIX_BOX"/>
    <property type="match status" value="1"/>
</dbReference>
<keyword evidence="3" id="KW-0547">Nucleotide-binding</keyword>
<comment type="similarity">
    <text evidence="1">Belongs to the Nudix hydrolase family.</text>
</comment>
<dbReference type="PROSITE" id="PS51462">
    <property type="entry name" value="NUDIX"/>
    <property type="match status" value="1"/>
</dbReference>
<gene>
    <name evidence="7" type="ORF">A3B13_02875</name>
</gene>
<evidence type="ECO:0000313" key="8">
    <source>
        <dbReference type="Proteomes" id="UP000176287"/>
    </source>
</evidence>
<evidence type="ECO:0000256" key="5">
    <source>
        <dbReference type="ARBA" id="ARBA00032644"/>
    </source>
</evidence>
<dbReference type="GO" id="GO:0006167">
    <property type="term" value="P:AMP biosynthetic process"/>
    <property type="evidence" value="ECO:0007669"/>
    <property type="project" value="TreeGrafter"/>
</dbReference>
<evidence type="ECO:0000256" key="1">
    <source>
        <dbReference type="ARBA" id="ARBA00005582"/>
    </source>
</evidence>
<dbReference type="Gene3D" id="3.90.79.10">
    <property type="entry name" value="Nucleoside Triphosphate Pyrophosphohydrolase"/>
    <property type="match status" value="1"/>
</dbReference>
<dbReference type="InterPro" id="IPR015797">
    <property type="entry name" value="NUDIX_hydrolase-like_dom_sf"/>
</dbReference>
<dbReference type="Proteomes" id="UP000176287">
    <property type="component" value="Unassembled WGS sequence"/>
</dbReference>
<evidence type="ECO:0000256" key="4">
    <source>
        <dbReference type="ARBA" id="ARBA00022801"/>
    </source>
</evidence>
<evidence type="ECO:0000256" key="2">
    <source>
        <dbReference type="ARBA" id="ARBA00018911"/>
    </source>
</evidence>
<dbReference type="InterPro" id="IPR003565">
    <property type="entry name" value="Tetra_PHTase"/>
</dbReference>
<dbReference type="AlphaFoldDB" id="A0A1G2CKF4"/>
<evidence type="ECO:0000256" key="3">
    <source>
        <dbReference type="ARBA" id="ARBA00022741"/>
    </source>
</evidence>
<reference evidence="7 8" key="1">
    <citation type="journal article" date="2016" name="Nat. Commun.">
        <title>Thousands of microbial genomes shed light on interconnected biogeochemical processes in an aquifer system.</title>
        <authorList>
            <person name="Anantharaman K."/>
            <person name="Brown C.T."/>
            <person name="Hug L.A."/>
            <person name="Sharon I."/>
            <person name="Castelle C.J."/>
            <person name="Probst A.J."/>
            <person name="Thomas B.C."/>
            <person name="Singh A."/>
            <person name="Wilkins M.J."/>
            <person name="Karaoz U."/>
            <person name="Brodie E.L."/>
            <person name="Williams K.H."/>
            <person name="Hubbard S.S."/>
            <person name="Banfield J.F."/>
        </authorList>
    </citation>
    <scope>NUCLEOTIDE SEQUENCE [LARGE SCALE GENOMIC DNA]</scope>
</reference>
<dbReference type="GO" id="GO:0006754">
    <property type="term" value="P:ATP biosynthetic process"/>
    <property type="evidence" value="ECO:0007669"/>
    <property type="project" value="TreeGrafter"/>
</dbReference>
<evidence type="ECO:0000259" key="6">
    <source>
        <dbReference type="PROSITE" id="PS51462"/>
    </source>
</evidence>
<proteinExistence type="inferred from homology"/>
<protein>
    <recommendedName>
        <fullName evidence="2">Bis(5'-nucleosyl)-tetraphosphatase [asymmetrical]</fullName>
    </recommendedName>
    <alternativeName>
        <fullName evidence="5">Diadenosine 5',5'''-P1,P4-tetraphosphate asymmetrical hydrolase</fullName>
    </alternativeName>
</protein>
<name>A0A1G2CKF4_9BACT</name>
<organism evidence="7 8">
    <name type="scientific">Candidatus Liptonbacteria bacterium RIFCSPLOWO2_01_FULL_45_15</name>
    <dbReference type="NCBI Taxonomy" id="1798649"/>
    <lineage>
        <taxon>Bacteria</taxon>
        <taxon>Candidatus Liptoniibacteriota</taxon>
    </lineage>
</organism>
<dbReference type="STRING" id="1798649.A3B13_02875"/>
<dbReference type="InterPro" id="IPR020084">
    <property type="entry name" value="NUDIX_hydrolase_CS"/>
</dbReference>
<accession>A0A1G2CKF4</accession>
<dbReference type="GO" id="GO:0004081">
    <property type="term" value="F:bis(5'-nucleosyl)-tetraphosphatase (asymmetrical) activity"/>
    <property type="evidence" value="ECO:0007669"/>
    <property type="project" value="TreeGrafter"/>
</dbReference>
<dbReference type="PANTHER" id="PTHR21340">
    <property type="entry name" value="DIADENOSINE 5,5-P1,P4-TETRAPHOSPHATE PYROPHOSPHOHYDROLASE MUTT"/>
    <property type="match status" value="1"/>
</dbReference>
<comment type="caution">
    <text evidence="7">The sequence shown here is derived from an EMBL/GenBank/DDBJ whole genome shotgun (WGS) entry which is preliminary data.</text>
</comment>
<dbReference type="PANTHER" id="PTHR21340:SF0">
    <property type="entry name" value="BIS(5'-NUCLEOSYL)-TETRAPHOSPHATASE [ASYMMETRICAL]"/>
    <property type="match status" value="1"/>
</dbReference>
<dbReference type="SUPFAM" id="SSF55811">
    <property type="entry name" value="Nudix"/>
    <property type="match status" value="1"/>
</dbReference>
<evidence type="ECO:0000313" key="7">
    <source>
        <dbReference type="EMBL" id="OGZ01210.1"/>
    </source>
</evidence>
<feature type="domain" description="Nudix hydrolase" evidence="6">
    <location>
        <begin position="11"/>
        <end position="177"/>
    </location>
</feature>
<keyword evidence="4" id="KW-0378">Hydrolase</keyword>
<dbReference type="EMBL" id="MHKZ01000004">
    <property type="protein sequence ID" value="OGZ01210.1"/>
    <property type="molecule type" value="Genomic_DNA"/>
</dbReference>
<dbReference type="GO" id="GO:0000166">
    <property type="term" value="F:nucleotide binding"/>
    <property type="evidence" value="ECO:0007669"/>
    <property type="project" value="UniProtKB-KW"/>
</dbReference>
<dbReference type="CDD" id="cd03428">
    <property type="entry name" value="NUDIX_Ap4A_Nudt2"/>
    <property type="match status" value="1"/>
</dbReference>
<dbReference type="InterPro" id="IPR051325">
    <property type="entry name" value="Nudix_hydrolase_domain"/>
</dbReference>
<dbReference type="InterPro" id="IPR000086">
    <property type="entry name" value="NUDIX_hydrolase_dom"/>
</dbReference>
<dbReference type="Pfam" id="PF00293">
    <property type="entry name" value="NUDIX"/>
    <property type="match status" value="1"/>
</dbReference>
<sequence>MTEKAPVKKFKKEISAGFIVFRRTEEGPKFLLLYHGHNYWNFPKGKIESEEKSLEAAFRETKEEAGLAKQELRMAKNFKVYQKFSFRRRFDRPGSPRPNKEQIMVRPIRLTQGGHGSPQEEEPQNIFKIVIFYLAETRNPRIRISSEHQGYAWFLYPEAMKMMSRYRGSQKMLKQAYDYIRNVRNKPSQGQATISRES</sequence>